<dbReference type="Proteomes" id="UP000267081">
    <property type="component" value="Unassembled WGS sequence"/>
</dbReference>
<evidence type="ECO:0000313" key="6">
    <source>
        <dbReference type="EMBL" id="RSD24529.1"/>
    </source>
</evidence>
<dbReference type="Pfam" id="PF03050">
    <property type="entry name" value="DDE_Tnp_IS66"/>
    <property type="match status" value="1"/>
</dbReference>
<evidence type="ECO:0000259" key="3">
    <source>
        <dbReference type="Pfam" id="PF03050"/>
    </source>
</evidence>
<dbReference type="InterPro" id="IPR052344">
    <property type="entry name" value="Transposase-related"/>
</dbReference>
<feature type="domain" description="Transposase IS66 central" evidence="3">
    <location>
        <begin position="168"/>
        <end position="440"/>
    </location>
</feature>
<organism evidence="6 7">
    <name type="scientific">Amycolatopsis eburnea</name>
    <dbReference type="NCBI Taxonomy" id="2267691"/>
    <lineage>
        <taxon>Bacteria</taxon>
        <taxon>Bacillati</taxon>
        <taxon>Actinomycetota</taxon>
        <taxon>Actinomycetes</taxon>
        <taxon>Pseudonocardiales</taxon>
        <taxon>Pseudonocardiaceae</taxon>
        <taxon>Amycolatopsis</taxon>
    </lineage>
</organism>
<sequence>MILLVGEGVRPSYDELAALVAAQAVELARAREEMTALRDEVAQLKRRLGMNSGNSSMPPSSDRFSKPAPKSLRGKTNRKQGKQPGAPGASLSLVDDPDQIVDHVPSSCSGCGTGLRRRDEAGVTRRQVVDLPEVRPSVTEHRLHRLRCRGCRCVTTASAPAEVTAPACYGPNVTALAVYLLTYQHIPVARTAQLLQDLMGLPVSTGWVAGVLTPVAANLKGFAEQVEQALREAPVAHFDETGIRVEGKNWWLHVACTPDLTAYLPHRQRGGEVMDEFGILNYFRGVAVHDGLKSYQDFGRKHARCNAHHLRELVAVGEAHPEHTWPTIASKTLEALNTAAHAARDDGLDAIPAHIRDPLISRFVRTIHLGLLLHPPDRSRKQSKTRNLLVRLRDYQHQVLLFARDLTVPFTNNQAERDLRMIKAQLKISGGWRTQHGAQAWLRVRGYISTARKNSLHVITALRDAITGNPWLPT</sequence>
<name>A0A3R9E913_9PSEU</name>
<feature type="coiled-coil region" evidence="1">
    <location>
        <begin position="13"/>
        <end position="47"/>
    </location>
</feature>
<gene>
    <name evidence="6" type="ORF">EIY87_03795</name>
</gene>
<dbReference type="EMBL" id="RSEC01000015">
    <property type="protein sequence ID" value="RSD24529.1"/>
    <property type="molecule type" value="Genomic_DNA"/>
</dbReference>
<feature type="region of interest" description="Disordered" evidence="2">
    <location>
        <begin position="104"/>
        <end position="123"/>
    </location>
</feature>
<dbReference type="NCBIfam" id="NF033517">
    <property type="entry name" value="transpos_IS66"/>
    <property type="match status" value="1"/>
</dbReference>
<accession>A0A3R9E913</accession>
<reference evidence="6 7" key="1">
    <citation type="submission" date="2018-12" db="EMBL/GenBank/DDBJ databases">
        <title>Amycolatopsis eburnea sp. nov. actinomycete associate with arbuscular mycorrhiza fungal spore.</title>
        <authorList>
            <person name="Lumyong S."/>
            <person name="Chaiya L."/>
        </authorList>
    </citation>
    <scope>NUCLEOTIDE SEQUENCE [LARGE SCALE GENOMIC DNA]</scope>
    <source>
        <strain evidence="6 7">GLM-1</strain>
    </source>
</reference>
<dbReference type="InterPro" id="IPR045618">
    <property type="entry name" value="DUF6444"/>
</dbReference>
<dbReference type="PANTHER" id="PTHR33678:SF1">
    <property type="entry name" value="BLL1576 PROTEIN"/>
    <property type="match status" value="1"/>
</dbReference>
<feature type="compositionally biased region" description="Low complexity" evidence="2">
    <location>
        <begin position="49"/>
        <end position="61"/>
    </location>
</feature>
<keyword evidence="1" id="KW-0175">Coiled coil</keyword>
<keyword evidence="7" id="KW-1185">Reference proteome</keyword>
<dbReference type="AlphaFoldDB" id="A0A3R9E913"/>
<feature type="region of interest" description="Disordered" evidence="2">
    <location>
        <begin position="49"/>
        <end position="94"/>
    </location>
</feature>
<proteinExistence type="predicted"/>
<dbReference type="Pfam" id="PF20042">
    <property type="entry name" value="DUF6444"/>
    <property type="match status" value="1"/>
</dbReference>
<dbReference type="OrthoDB" id="3638270at2"/>
<evidence type="ECO:0000256" key="1">
    <source>
        <dbReference type="SAM" id="Coils"/>
    </source>
</evidence>
<comment type="caution">
    <text evidence="6">The sequence shown here is derived from an EMBL/GenBank/DDBJ whole genome shotgun (WGS) entry which is preliminary data.</text>
</comment>
<evidence type="ECO:0000256" key="2">
    <source>
        <dbReference type="SAM" id="MobiDB-lite"/>
    </source>
</evidence>
<feature type="domain" description="DUF6444" evidence="5">
    <location>
        <begin position="30"/>
        <end position="90"/>
    </location>
</feature>
<protein>
    <submittedName>
        <fullName evidence="6">IS66 family transposase</fullName>
    </submittedName>
</protein>
<feature type="non-terminal residue" evidence="6">
    <location>
        <position position="474"/>
    </location>
</feature>
<evidence type="ECO:0000259" key="5">
    <source>
        <dbReference type="Pfam" id="PF20042"/>
    </source>
</evidence>
<evidence type="ECO:0000313" key="7">
    <source>
        <dbReference type="Proteomes" id="UP000267081"/>
    </source>
</evidence>
<dbReference type="PANTHER" id="PTHR33678">
    <property type="entry name" value="BLL1576 PROTEIN"/>
    <property type="match status" value="1"/>
</dbReference>
<feature type="compositionally biased region" description="Basic residues" evidence="2">
    <location>
        <begin position="72"/>
        <end position="81"/>
    </location>
</feature>
<dbReference type="InterPro" id="IPR024474">
    <property type="entry name" value="Znf_dom_IS66"/>
</dbReference>
<dbReference type="RefSeq" id="WP_125306245.1">
    <property type="nucleotide sequence ID" value="NZ_RSEC01000015.1"/>
</dbReference>
<evidence type="ECO:0000259" key="4">
    <source>
        <dbReference type="Pfam" id="PF13005"/>
    </source>
</evidence>
<dbReference type="InterPro" id="IPR004291">
    <property type="entry name" value="Transposase_IS66_central"/>
</dbReference>
<dbReference type="Pfam" id="PF13005">
    <property type="entry name" value="zf-IS66"/>
    <property type="match status" value="1"/>
</dbReference>
<feature type="domain" description="Transposase IS66 zinc-finger binding" evidence="4">
    <location>
        <begin position="105"/>
        <end position="151"/>
    </location>
</feature>